<dbReference type="EMBL" id="CAUJNA010002580">
    <property type="protein sequence ID" value="CAJ1393551.1"/>
    <property type="molecule type" value="Genomic_DNA"/>
</dbReference>
<gene>
    <name evidence="2" type="ORF">EVOR1521_LOCUS18387</name>
</gene>
<evidence type="ECO:0000313" key="2">
    <source>
        <dbReference type="EMBL" id="CAJ1393551.1"/>
    </source>
</evidence>
<evidence type="ECO:0000313" key="3">
    <source>
        <dbReference type="Proteomes" id="UP001178507"/>
    </source>
</evidence>
<keyword evidence="1" id="KW-0812">Transmembrane</keyword>
<protein>
    <submittedName>
        <fullName evidence="2">Uncharacterized protein</fullName>
    </submittedName>
</protein>
<comment type="caution">
    <text evidence="2">The sequence shown here is derived from an EMBL/GenBank/DDBJ whole genome shotgun (WGS) entry which is preliminary data.</text>
</comment>
<keyword evidence="1" id="KW-0472">Membrane</keyword>
<name>A0AA36ITV8_9DINO</name>
<feature type="transmembrane region" description="Helical" evidence="1">
    <location>
        <begin position="59"/>
        <end position="80"/>
    </location>
</feature>
<evidence type="ECO:0000256" key="1">
    <source>
        <dbReference type="SAM" id="Phobius"/>
    </source>
</evidence>
<keyword evidence="3" id="KW-1185">Reference proteome</keyword>
<reference evidence="2" key="1">
    <citation type="submission" date="2023-08" db="EMBL/GenBank/DDBJ databases">
        <authorList>
            <person name="Chen Y."/>
            <person name="Shah S."/>
            <person name="Dougan E. K."/>
            <person name="Thang M."/>
            <person name="Chan C."/>
        </authorList>
    </citation>
    <scope>NUCLEOTIDE SEQUENCE</scope>
</reference>
<dbReference type="Proteomes" id="UP001178507">
    <property type="component" value="Unassembled WGS sequence"/>
</dbReference>
<organism evidence="2 3">
    <name type="scientific">Effrenium voratum</name>
    <dbReference type="NCBI Taxonomy" id="2562239"/>
    <lineage>
        <taxon>Eukaryota</taxon>
        <taxon>Sar</taxon>
        <taxon>Alveolata</taxon>
        <taxon>Dinophyceae</taxon>
        <taxon>Suessiales</taxon>
        <taxon>Symbiodiniaceae</taxon>
        <taxon>Effrenium</taxon>
    </lineage>
</organism>
<sequence length="767" mass="85427">MDCCDTGHTTVHHEKWVNAGYGRGAYESVTDVVYVGEGKGSIEKREAVVGQSFRFRPAWCVFVSLLLLLSVGLWIIWWFYGTRDAGFSDTIVTPVYAPLPTPEPQEIIIRHHIVTSTRNKYIRQPVPGAPHVVIHHVYEPHAHYSCGDREHWRAWSSHHKRWCCWQEDFACPVKVIKKDKYIPVTHHHAVAVPMYYKVKVPGKKPHPVYVKVKVPAPAQPPKLVKFPVPVPGAKPPPHIHYKYVPDPVEVKVPHIVYDKKEVDMPVTVKKYVPRHVTEAPETIYKTRKVYIHDKDYDCVEGYHDWKHLWNDDKRRFCCWKANRGCPQTKYHTRTKIVTRTKYVDVPVPSPPKIVVQHHYIKHKEKPQTHFDCNEGFSNWYFGWSPLKKEFCCAHENRGCPGTWKGKLHISMMEAHGGGHAHAKGEGHASGKIYDCHAGFSNWLHGWSDSKKTWCCSREQKGCVKFECFDGDQTQWHSEKQSWCCSNFQRGCPHTTLSPLGCRTPCTHSGNTALCMDRIKWTSDHIFSSHPNACALAYSKVQVECDVCRACSIEAAGCDMGHVGTSKPFDCNAALNNFFRAWSPPKKHWCCTTEGKGCEGSGPPSVDPGAGMVWKHMQVNGYWTWMAVAVSGGGGGGGGVVSLPYDCHAGLANWHLGWSSPKKTWCCAKQHLGCEAGAGGTGGGGAFGGGASGGGAFGGAGGGGHPPGAAGAGMVWKWQSDAGHWHWIQVHFNGKLPYDCRAGLPNFKIGWSQPKKDWCCPNTGLGCM</sequence>
<accession>A0AA36ITV8</accession>
<dbReference type="AlphaFoldDB" id="A0AA36ITV8"/>
<keyword evidence="1" id="KW-1133">Transmembrane helix</keyword>
<proteinExistence type="predicted"/>